<sequence length="122" mass="13850">MTIKEKGGGGLKIYGDDGTRYFSIEIYYKRSTLRLTFYNLSNKPVTIGYQFLDEKNQPLKGIRLVQVHVPPHSFRRGTVGDGGHKEFLKKENLHGHGVVQGDLKAIVTGRRNGFITENLLRF</sequence>
<reference evidence="1" key="1">
    <citation type="journal article" date="2022" name="IScience">
        <title>Evolution of zygomycete secretomes and the origins of terrestrial fungal ecologies.</title>
        <authorList>
            <person name="Chang Y."/>
            <person name="Wang Y."/>
            <person name="Mondo S."/>
            <person name="Ahrendt S."/>
            <person name="Andreopoulos W."/>
            <person name="Barry K."/>
            <person name="Beard J."/>
            <person name="Benny G.L."/>
            <person name="Blankenship S."/>
            <person name="Bonito G."/>
            <person name="Cuomo C."/>
            <person name="Desiro A."/>
            <person name="Gervers K.A."/>
            <person name="Hundley H."/>
            <person name="Kuo A."/>
            <person name="LaButti K."/>
            <person name="Lang B.F."/>
            <person name="Lipzen A."/>
            <person name="O'Donnell K."/>
            <person name="Pangilinan J."/>
            <person name="Reynolds N."/>
            <person name="Sandor L."/>
            <person name="Smith M.E."/>
            <person name="Tsang A."/>
            <person name="Grigoriev I.V."/>
            <person name="Stajich J.E."/>
            <person name="Spatafora J.W."/>
        </authorList>
    </citation>
    <scope>NUCLEOTIDE SEQUENCE</scope>
    <source>
        <strain evidence="1">RSA 2281</strain>
    </source>
</reference>
<comment type="caution">
    <text evidence="1">The sequence shown here is derived from an EMBL/GenBank/DDBJ whole genome shotgun (WGS) entry which is preliminary data.</text>
</comment>
<evidence type="ECO:0000313" key="2">
    <source>
        <dbReference type="Proteomes" id="UP001209540"/>
    </source>
</evidence>
<organism evidence="1 2">
    <name type="scientific">Phascolomyces articulosus</name>
    <dbReference type="NCBI Taxonomy" id="60185"/>
    <lineage>
        <taxon>Eukaryota</taxon>
        <taxon>Fungi</taxon>
        <taxon>Fungi incertae sedis</taxon>
        <taxon>Mucoromycota</taxon>
        <taxon>Mucoromycotina</taxon>
        <taxon>Mucoromycetes</taxon>
        <taxon>Mucorales</taxon>
        <taxon>Lichtheimiaceae</taxon>
        <taxon>Phascolomyces</taxon>
    </lineage>
</organism>
<reference evidence="1" key="2">
    <citation type="submission" date="2023-02" db="EMBL/GenBank/DDBJ databases">
        <authorList>
            <consortium name="DOE Joint Genome Institute"/>
            <person name="Mondo S.J."/>
            <person name="Chang Y."/>
            <person name="Wang Y."/>
            <person name="Ahrendt S."/>
            <person name="Andreopoulos W."/>
            <person name="Barry K."/>
            <person name="Beard J."/>
            <person name="Benny G.L."/>
            <person name="Blankenship S."/>
            <person name="Bonito G."/>
            <person name="Cuomo C."/>
            <person name="Desiro A."/>
            <person name="Gervers K.A."/>
            <person name="Hundley H."/>
            <person name="Kuo A."/>
            <person name="LaButti K."/>
            <person name="Lang B.F."/>
            <person name="Lipzen A."/>
            <person name="O'Donnell K."/>
            <person name="Pangilinan J."/>
            <person name="Reynolds N."/>
            <person name="Sandor L."/>
            <person name="Smith M.W."/>
            <person name="Tsang A."/>
            <person name="Grigoriev I.V."/>
            <person name="Stajich J.E."/>
            <person name="Spatafora J.W."/>
        </authorList>
    </citation>
    <scope>NUCLEOTIDE SEQUENCE</scope>
    <source>
        <strain evidence="1">RSA 2281</strain>
    </source>
</reference>
<gene>
    <name evidence="1" type="ORF">BDA99DRAFT_538044</name>
</gene>
<dbReference type="Proteomes" id="UP001209540">
    <property type="component" value="Unassembled WGS sequence"/>
</dbReference>
<dbReference type="EMBL" id="JAIXMP010000015">
    <property type="protein sequence ID" value="KAI9261657.1"/>
    <property type="molecule type" value="Genomic_DNA"/>
</dbReference>
<name>A0AAD5PDT4_9FUNG</name>
<accession>A0AAD5PDT4</accession>
<evidence type="ECO:0000313" key="1">
    <source>
        <dbReference type="EMBL" id="KAI9261657.1"/>
    </source>
</evidence>
<protein>
    <submittedName>
        <fullName evidence="1">Uncharacterized protein</fullName>
    </submittedName>
</protein>
<keyword evidence="2" id="KW-1185">Reference proteome</keyword>
<dbReference type="AlphaFoldDB" id="A0AAD5PDT4"/>
<proteinExistence type="predicted"/>